<accession>A0A9P8Q9X5</accession>
<dbReference type="GO" id="GO:0034727">
    <property type="term" value="P:piecemeal microautophagy of the nucleus"/>
    <property type="evidence" value="ECO:0007669"/>
    <property type="project" value="TreeGrafter"/>
</dbReference>
<organism evidence="10 11">
    <name type="scientific">Wickerhamomyces pijperi</name>
    <name type="common">Yeast</name>
    <name type="synonym">Pichia pijperi</name>
    <dbReference type="NCBI Taxonomy" id="599730"/>
    <lineage>
        <taxon>Eukaryota</taxon>
        <taxon>Fungi</taxon>
        <taxon>Dikarya</taxon>
        <taxon>Ascomycota</taxon>
        <taxon>Saccharomycotina</taxon>
        <taxon>Saccharomycetes</taxon>
        <taxon>Phaffomycetales</taxon>
        <taxon>Wickerhamomycetaceae</taxon>
        <taxon>Wickerhamomyces</taxon>
    </lineage>
</organism>
<dbReference type="GO" id="GO:0032446">
    <property type="term" value="P:protein modification by small protein conjugation"/>
    <property type="evidence" value="ECO:0007669"/>
    <property type="project" value="TreeGrafter"/>
</dbReference>
<reference evidence="10" key="1">
    <citation type="journal article" date="2021" name="Open Biol.">
        <title>Shared evolutionary footprints suggest mitochondrial oxidative damage underlies multiple complex I losses in fungi.</title>
        <authorList>
            <person name="Schikora-Tamarit M.A."/>
            <person name="Marcet-Houben M."/>
            <person name="Nosek J."/>
            <person name="Gabaldon T."/>
        </authorList>
    </citation>
    <scope>NUCLEOTIDE SEQUENCE</scope>
    <source>
        <strain evidence="10">CBS2887</strain>
    </source>
</reference>
<comment type="function">
    <text evidence="7">E1-like activating enzyme involved in the 2 ubiquitin-like systems required for cytoplasm to vacuole transport (Cvt) and autophagy. Activates ATG12 for its conjugation with ATG5 and ATG8 for its conjugation with phosphatidylethanolamine. Both systems are needed for the ATG8 association to Cvt vesicles and autophagosomes membranes. Autophagy is essential for maintenance of amino acid levels and protein synthesis under nitrogen starvation. Required for selective autophagic degradation of the nucleus (nucleophagy) as well as for mitophagy which contributes to regulate mitochondrial quantity and quality by eliminating the mitochondria to a basal level to fulfill cellular energy requirements and preventing excess ROS production.</text>
</comment>
<comment type="similarity">
    <text evidence="1 7">Belongs to the ATG7 family.</text>
</comment>
<keyword evidence="11" id="KW-1185">Reference proteome</keyword>
<dbReference type="Proteomes" id="UP000774326">
    <property type="component" value="Unassembled WGS sequence"/>
</dbReference>
<evidence type="ECO:0000256" key="5">
    <source>
        <dbReference type="ARBA" id="ARBA00023006"/>
    </source>
</evidence>
<evidence type="ECO:0000256" key="4">
    <source>
        <dbReference type="ARBA" id="ARBA00022927"/>
    </source>
</evidence>
<dbReference type="OrthoDB" id="338614at2759"/>
<dbReference type="InterPro" id="IPR045886">
    <property type="entry name" value="ThiF/MoeB/HesA"/>
</dbReference>
<reference evidence="10" key="2">
    <citation type="submission" date="2021-01" db="EMBL/GenBank/DDBJ databases">
        <authorList>
            <person name="Schikora-Tamarit M.A."/>
        </authorList>
    </citation>
    <scope>NUCLEOTIDE SEQUENCE</scope>
    <source>
        <strain evidence="10">CBS2887</strain>
    </source>
</reference>
<dbReference type="GO" id="GO:0000422">
    <property type="term" value="P:autophagy of mitochondrion"/>
    <property type="evidence" value="ECO:0007669"/>
    <property type="project" value="TreeGrafter"/>
</dbReference>
<name>A0A9P8Q9X5_WICPI</name>
<evidence type="ECO:0000256" key="1">
    <source>
        <dbReference type="ARBA" id="ARBA00010931"/>
    </source>
</evidence>
<dbReference type="GO" id="GO:0015031">
    <property type="term" value="P:protein transport"/>
    <property type="evidence" value="ECO:0007669"/>
    <property type="project" value="UniProtKB-UniRule"/>
</dbReference>
<dbReference type="SUPFAM" id="SSF69572">
    <property type="entry name" value="Activating enzymes of the ubiquitin-like proteins"/>
    <property type="match status" value="1"/>
</dbReference>
<sequence length="624" mass="69395">MTEPILLKFAPVNSFVDSSFFQELSKRKLDQFKLDSTKKPLFATFDIQVFQSDSNPTISLSSESFGTFNTSHPGNNNNERSIPGFITNLNTIEEFKKLDKSAFIKDAADVIMGTIDDKSFLEDLSVLNCFQVISFADLKKFKFYYWISTPSVHSVWEILEQSSVPDISEDILLWIQQQGSTGNNIFKLTDGTPSKLTAEDLNSGNVLSLGYLDTSTQPNKPSKLLQNQLAAIQAHGINAINISIFRSLPSQSYQLRLSSKELDRTKVNGWERTSQGKLGPKLADLSSLIDPVKLSEQSVDLNLKLMKWRVAPNINLDIVKDTRILLLGSGTLGCYVARGLLGWGVRHITFVDNGKVAFSNPVRQPLFNFEDVGSPKAEKAAESLKKIFPMVESRGVELEIPMAGHPVTNPEKQKKEFETLVRLISDHDVVFLLTDSRETRWLPTVIANDLKKIVINAALGFDSYLVMRHGVEGNLGCYFCNDVVAPTDSLTDRTLDQMCTVARPGVALLAASLAVELLVSILQHPDKHYAGTDQVTILGKLTHQLRGFLGGFDVMKLEAPAFEHCSACSKKVLTKYNEKGWDFIVKCLNDPKYVEEVSGLAEVQRQADEALMDLSENLGSDDDW</sequence>
<evidence type="ECO:0000256" key="7">
    <source>
        <dbReference type="RuleBase" id="RU366022"/>
    </source>
</evidence>
<dbReference type="InterPro" id="IPR042522">
    <property type="entry name" value="Atg7_N_1"/>
</dbReference>
<comment type="subunit">
    <text evidence="7">Homodimer.</text>
</comment>
<dbReference type="InterPro" id="IPR000594">
    <property type="entry name" value="ThiF_NAD_FAD-bd"/>
</dbReference>
<keyword evidence="7" id="KW-0963">Cytoplasm</keyword>
<comment type="subcellular location">
    <subcellularLocation>
        <location evidence="7">Cytoplasm</location>
    </subcellularLocation>
    <subcellularLocation>
        <location evidence="7">Preautophagosomal structure</location>
    </subcellularLocation>
</comment>
<dbReference type="EMBL" id="JAEUBG010001287">
    <property type="protein sequence ID" value="KAH3686636.1"/>
    <property type="molecule type" value="Genomic_DNA"/>
</dbReference>
<dbReference type="PANTHER" id="PTHR10953:SF3">
    <property type="entry name" value="UBIQUITIN-LIKE MODIFIER-ACTIVATING ENZYME ATG7"/>
    <property type="match status" value="1"/>
</dbReference>
<evidence type="ECO:0000259" key="8">
    <source>
        <dbReference type="Pfam" id="PF00899"/>
    </source>
</evidence>
<keyword evidence="4 7" id="KW-0653">Protein transport</keyword>
<feature type="domain" description="THIF-type NAD/FAD binding fold" evidence="8">
    <location>
        <begin position="309"/>
        <end position="531"/>
    </location>
</feature>
<keyword evidence="7" id="KW-0833">Ubl conjugation pathway</keyword>
<keyword evidence="5 7" id="KW-0072">Autophagy</keyword>
<dbReference type="GO" id="GO:0019778">
    <property type="term" value="F:Atg12 activating enzyme activity"/>
    <property type="evidence" value="ECO:0007669"/>
    <property type="project" value="TreeGrafter"/>
</dbReference>
<evidence type="ECO:0000256" key="2">
    <source>
        <dbReference type="ARBA" id="ARBA00017647"/>
    </source>
</evidence>
<keyword evidence="3 7" id="KW-0813">Transport</keyword>
<dbReference type="AlphaFoldDB" id="A0A9P8Q9X5"/>
<dbReference type="Gene3D" id="3.40.140.100">
    <property type="entry name" value="Ubiquitin-like modifier-activating enzyme ATG7 C-terminal domain"/>
    <property type="match status" value="1"/>
</dbReference>
<dbReference type="Gene3D" id="3.40.50.720">
    <property type="entry name" value="NAD(P)-binding Rossmann-like Domain"/>
    <property type="match status" value="1"/>
</dbReference>
<dbReference type="NCBIfam" id="TIGR01381">
    <property type="entry name" value="E1_like_apg7"/>
    <property type="match status" value="1"/>
</dbReference>
<evidence type="ECO:0000313" key="11">
    <source>
        <dbReference type="Proteomes" id="UP000774326"/>
    </source>
</evidence>
<dbReference type="GO" id="GO:0000045">
    <property type="term" value="P:autophagosome assembly"/>
    <property type="evidence" value="ECO:0007669"/>
    <property type="project" value="TreeGrafter"/>
</dbReference>
<dbReference type="GO" id="GO:0019779">
    <property type="term" value="F:Atg8 activating enzyme activity"/>
    <property type="evidence" value="ECO:0007669"/>
    <property type="project" value="TreeGrafter"/>
</dbReference>
<dbReference type="InterPro" id="IPR035985">
    <property type="entry name" value="Ubiquitin-activating_enz"/>
</dbReference>
<comment type="caution">
    <text evidence="10">The sequence shown here is derived from an EMBL/GenBank/DDBJ whole genome shotgun (WGS) entry which is preliminary data.</text>
</comment>
<dbReference type="PANTHER" id="PTHR10953">
    <property type="entry name" value="UBIQUITIN-ACTIVATING ENZYME E1"/>
    <property type="match status" value="1"/>
</dbReference>
<evidence type="ECO:0000256" key="6">
    <source>
        <dbReference type="PIRSR" id="PIRSR606285-1"/>
    </source>
</evidence>
<feature type="active site" description="Glycyl thioester intermediate" evidence="6">
    <location>
        <position position="499"/>
    </location>
</feature>
<dbReference type="Pfam" id="PF16420">
    <property type="entry name" value="ATG7_N"/>
    <property type="match status" value="1"/>
</dbReference>
<dbReference type="Gene3D" id="3.40.140.70">
    <property type="entry name" value="Ubiquitin-like modifier-activating enzyme ATG7 N-terminal domain"/>
    <property type="match status" value="1"/>
</dbReference>
<dbReference type="GO" id="GO:0000407">
    <property type="term" value="C:phagophore assembly site"/>
    <property type="evidence" value="ECO:0007669"/>
    <property type="project" value="UniProtKB-SubCell"/>
</dbReference>
<dbReference type="InterPro" id="IPR042523">
    <property type="entry name" value="Atg7_N_2"/>
</dbReference>
<proteinExistence type="inferred from homology"/>
<dbReference type="Pfam" id="PF00899">
    <property type="entry name" value="ThiF"/>
    <property type="match status" value="1"/>
</dbReference>
<dbReference type="InterPro" id="IPR006285">
    <property type="entry name" value="Atg7"/>
</dbReference>
<dbReference type="FunFam" id="3.40.50.720:FF:000243">
    <property type="entry name" value="Ubiquitin-like modifier-activating enzyme ATG7"/>
    <property type="match status" value="1"/>
</dbReference>
<evidence type="ECO:0000313" key="10">
    <source>
        <dbReference type="EMBL" id="KAH3686636.1"/>
    </source>
</evidence>
<feature type="domain" description="Ubiquitin-like modifier-activating enzyme Atg7 N-terminal" evidence="9">
    <location>
        <begin position="7"/>
        <end position="288"/>
    </location>
</feature>
<evidence type="ECO:0000256" key="3">
    <source>
        <dbReference type="ARBA" id="ARBA00022448"/>
    </source>
</evidence>
<dbReference type="InterPro" id="IPR032197">
    <property type="entry name" value="Atg7_N"/>
</dbReference>
<gene>
    <name evidence="10" type="ORF">WICPIJ_002386</name>
</gene>
<evidence type="ECO:0000259" key="9">
    <source>
        <dbReference type="Pfam" id="PF16420"/>
    </source>
</evidence>
<dbReference type="GO" id="GO:0006995">
    <property type="term" value="P:cellular response to nitrogen starvation"/>
    <property type="evidence" value="ECO:0007669"/>
    <property type="project" value="TreeGrafter"/>
</dbReference>
<protein>
    <recommendedName>
        <fullName evidence="2 7">Ubiquitin-like modifier-activating enzyme ATG7</fullName>
    </recommendedName>
    <alternativeName>
        <fullName evidence="7">Autophagy-related protein 7</fullName>
    </alternativeName>
</protein>